<keyword evidence="1" id="KW-0833">Ubl conjugation pathway</keyword>
<feature type="domain" description="VWFA" evidence="3">
    <location>
        <begin position="366"/>
        <end position="546"/>
    </location>
</feature>
<dbReference type="Pfam" id="PF13519">
    <property type="entry name" value="VWA_2"/>
    <property type="match status" value="1"/>
</dbReference>
<dbReference type="AlphaFoldDB" id="A0AAD7MYL4"/>
<evidence type="ECO:0000256" key="1">
    <source>
        <dbReference type="ARBA" id="ARBA00022786"/>
    </source>
</evidence>
<dbReference type="SMART" id="SM00212">
    <property type="entry name" value="UBCc"/>
    <property type="match status" value="1"/>
</dbReference>
<gene>
    <name evidence="4" type="ORF">B0H16DRAFT_103676</name>
</gene>
<accession>A0AAD7MYL4</accession>
<dbReference type="SUPFAM" id="SSF54495">
    <property type="entry name" value="UBC-like"/>
    <property type="match status" value="1"/>
</dbReference>
<dbReference type="Proteomes" id="UP001215598">
    <property type="component" value="Unassembled WGS sequence"/>
</dbReference>
<dbReference type="Gene3D" id="3.10.110.10">
    <property type="entry name" value="Ubiquitin Conjugating Enzyme"/>
    <property type="match status" value="1"/>
</dbReference>
<dbReference type="Pfam" id="PF00179">
    <property type="entry name" value="UQ_con"/>
    <property type="match status" value="1"/>
</dbReference>
<evidence type="ECO:0008006" key="6">
    <source>
        <dbReference type="Google" id="ProtNLM"/>
    </source>
</evidence>
<dbReference type="PROSITE" id="PS50127">
    <property type="entry name" value="UBC_2"/>
    <property type="match status" value="1"/>
</dbReference>
<dbReference type="InterPro" id="IPR050113">
    <property type="entry name" value="Ub_conjugating_enzyme"/>
</dbReference>
<dbReference type="InterPro" id="IPR016135">
    <property type="entry name" value="UBQ-conjugating_enzyme/RWD"/>
</dbReference>
<reference evidence="4" key="1">
    <citation type="submission" date="2023-03" db="EMBL/GenBank/DDBJ databases">
        <title>Massive genome expansion in bonnet fungi (Mycena s.s.) driven by repeated elements and novel gene families across ecological guilds.</title>
        <authorList>
            <consortium name="Lawrence Berkeley National Laboratory"/>
            <person name="Harder C.B."/>
            <person name="Miyauchi S."/>
            <person name="Viragh M."/>
            <person name="Kuo A."/>
            <person name="Thoen E."/>
            <person name="Andreopoulos B."/>
            <person name="Lu D."/>
            <person name="Skrede I."/>
            <person name="Drula E."/>
            <person name="Henrissat B."/>
            <person name="Morin E."/>
            <person name="Kohler A."/>
            <person name="Barry K."/>
            <person name="LaButti K."/>
            <person name="Morin E."/>
            <person name="Salamov A."/>
            <person name="Lipzen A."/>
            <person name="Mereny Z."/>
            <person name="Hegedus B."/>
            <person name="Baldrian P."/>
            <person name="Stursova M."/>
            <person name="Weitz H."/>
            <person name="Taylor A."/>
            <person name="Grigoriev I.V."/>
            <person name="Nagy L.G."/>
            <person name="Martin F."/>
            <person name="Kauserud H."/>
        </authorList>
    </citation>
    <scope>NUCLEOTIDE SEQUENCE</scope>
    <source>
        <strain evidence="4">CBHHK182m</strain>
    </source>
</reference>
<dbReference type="PROSITE" id="PS50234">
    <property type="entry name" value="VWFA"/>
    <property type="match status" value="1"/>
</dbReference>
<protein>
    <recommendedName>
        <fullName evidence="6">UBC core domain-containing protein</fullName>
    </recommendedName>
</protein>
<evidence type="ECO:0000313" key="4">
    <source>
        <dbReference type="EMBL" id="KAJ7737752.1"/>
    </source>
</evidence>
<evidence type="ECO:0000259" key="3">
    <source>
        <dbReference type="PROSITE" id="PS50234"/>
    </source>
</evidence>
<dbReference type="EMBL" id="JARKIB010000115">
    <property type="protein sequence ID" value="KAJ7737752.1"/>
    <property type="molecule type" value="Genomic_DNA"/>
</dbReference>
<dbReference type="InterPro" id="IPR036465">
    <property type="entry name" value="vWFA_dom_sf"/>
</dbReference>
<dbReference type="SMART" id="SM00327">
    <property type="entry name" value="VWA"/>
    <property type="match status" value="1"/>
</dbReference>
<name>A0AAD7MYL4_9AGAR</name>
<evidence type="ECO:0000259" key="2">
    <source>
        <dbReference type="PROSITE" id="PS50127"/>
    </source>
</evidence>
<evidence type="ECO:0000313" key="5">
    <source>
        <dbReference type="Proteomes" id="UP001215598"/>
    </source>
</evidence>
<dbReference type="CDD" id="cd00198">
    <property type="entry name" value="vWFA"/>
    <property type="match status" value="1"/>
</dbReference>
<feature type="domain" description="UBC core" evidence="2">
    <location>
        <begin position="613"/>
        <end position="761"/>
    </location>
</feature>
<proteinExistence type="predicted"/>
<sequence length="773" mass="86173">MWISYTKAHLQAQHTSCHRPWAVLMTRPGHHLLRRLAILASKELLRLTFNKKDNTEDGDDDIAQDISVPLPIQQLSCFVSAVANTSMLEAMRVFLIRLIRDSAELIAVGSEPFDVPQVFVDFKTGDILSDPVHPRNAPPHVFVNRSSQEWFEEGSWPGGNSVSTTMAVTELRKAVTTWTSGVELLPTCDVDSDPPSISLTLRHRGEETVWKLSPSTSTRTLYSLANRATRAIYSEFSLKISRSNSIITDDVALTLAQTGLVDGGILEMIRCAPHKRRTYEFDIVTAEGRASHRLLLPTDTSVLALLSYVDCCNPYFPDLRVGDIAVWHGCEDAGDGMLRGVPIERDPILHYYIATKPSMVLECLPSTRFVPRARRSLDESKKLTRLHLLKELFNVFLNRAGSFDTAVSLVLGLVTFSAHASVEQELTPIFENFRHSLERAEAGGDTAIYDALDAARRTLSQYRPDLPNLRKRIIIVSDGEDTSSGASAQEVCLALQRARVVVDSVQVGPRSDPVLHAISVATGGYRFAPRTSLADALSIFDLETMLYSGERPSRARKPFVTSYRHLHGYQDMHIYPVDLITVDKFPPRIEHPLLKQPVKSAANSVGMTAGGDDRMRRIMREIKGIVADPHPNIDVYFNDSDMSFLKVILEAPNEADCPYMGGTFLLTCNLPAGYPRDPPEVRFVTFIMHPNVSKQGKVCIAELGRLWSSDITLKEIFSLVYGTLLTPDLENPLEIQASLKYYEDDGTYALAVADAIRVHASKTRTQWREELGE</sequence>
<dbReference type="SUPFAM" id="SSF53300">
    <property type="entry name" value="vWA-like"/>
    <property type="match status" value="1"/>
</dbReference>
<dbReference type="InterPro" id="IPR000608">
    <property type="entry name" value="UBC"/>
</dbReference>
<dbReference type="Gene3D" id="3.40.50.410">
    <property type="entry name" value="von Willebrand factor, type A domain"/>
    <property type="match status" value="1"/>
</dbReference>
<organism evidence="4 5">
    <name type="scientific">Mycena metata</name>
    <dbReference type="NCBI Taxonomy" id="1033252"/>
    <lineage>
        <taxon>Eukaryota</taxon>
        <taxon>Fungi</taxon>
        <taxon>Dikarya</taxon>
        <taxon>Basidiomycota</taxon>
        <taxon>Agaricomycotina</taxon>
        <taxon>Agaricomycetes</taxon>
        <taxon>Agaricomycetidae</taxon>
        <taxon>Agaricales</taxon>
        <taxon>Marasmiineae</taxon>
        <taxon>Mycenaceae</taxon>
        <taxon>Mycena</taxon>
    </lineage>
</organism>
<dbReference type="InterPro" id="IPR002035">
    <property type="entry name" value="VWF_A"/>
</dbReference>
<dbReference type="PANTHER" id="PTHR24067">
    <property type="entry name" value="UBIQUITIN-CONJUGATING ENZYME E2"/>
    <property type="match status" value="1"/>
</dbReference>
<keyword evidence="5" id="KW-1185">Reference proteome</keyword>
<comment type="caution">
    <text evidence="4">The sequence shown here is derived from an EMBL/GenBank/DDBJ whole genome shotgun (WGS) entry which is preliminary data.</text>
</comment>